<accession>C8XJ19</accession>
<organism evidence="8 9">
    <name type="scientific">Nakamurella multipartita (strain ATCC 700099 / DSM 44233 / CIP 104796 / JCM 9543 / NBRC 105858 / Y-104)</name>
    <name type="common">Microsphaera multipartita</name>
    <dbReference type="NCBI Taxonomy" id="479431"/>
    <lineage>
        <taxon>Bacteria</taxon>
        <taxon>Bacillati</taxon>
        <taxon>Actinomycetota</taxon>
        <taxon>Actinomycetes</taxon>
        <taxon>Nakamurellales</taxon>
        <taxon>Nakamurellaceae</taxon>
        <taxon>Nakamurella</taxon>
    </lineage>
</organism>
<evidence type="ECO:0000256" key="3">
    <source>
        <dbReference type="ARBA" id="ARBA00022741"/>
    </source>
</evidence>
<gene>
    <name evidence="8" type="ordered locus">Namu_0173</name>
</gene>
<dbReference type="GO" id="GO:0006542">
    <property type="term" value="P:glutamine biosynthetic process"/>
    <property type="evidence" value="ECO:0007669"/>
    <property type="project" value="InterPro"/>
</dbReference>
<dbReference type="InterPro" id="IPR036651">
    <property type="entry name" value="Gln_synt_N_sf"/>
</dbReference>
<dbReference type="Pfam" id="PF16952">
    <property type="entry name" value="Gln-synt_N_2"/>
    <property type="match status" value="1"/>
</dbReference>
<sequence length="452" mass="46193">MIESSTRFVGGSVPSTAARLHDRSVRLLVGTAVDYAGVIRAKSVPVERLSDFVTAGMGASPSWLAFGVDMSIAFTARFGVVGDLRLRIDPAATTVLESGVAWAPADFCEQDGTPFVGCPRARLRAVVDALGAAGLAARTGTELEFVLTRPDGAARIGPTWQGYGARPLLDIAPLLTDLTDSFDGAGMPLEQLHAEYGADQFEISLPPADPLTTADRTVLARLLIGRAAARHGCGVSFSPVPFAGGAGNGAHLHLSLTDGEGPLLSGGAGPHGLHPAGGAAIAGLIDGLPGVQAVLAGSAVSSTRLRPGNWAGAFACWGLENREAAIRLVAATPGNPHGASVEVKVVDASANPYLAAAALLGSALDGIERQLALPDEVPVNPVELTAERRSALALAADQAAALAALDRSSLARRLLGDVVVDGTLAVRRHELQAYSGADPDVVAAAFRQAFSG</sequence>
<keyword evidence="3" id="KW-0547">Nucleotide-binding</keyword>
<dbReference type="Gene3D" id="3.10.20.70">
    <property type="entry name" value="Glutamine synthetase, N-terminal domain"/>
    <property type="match status" value="1"/>
</dbReference>
<evidence type="ECO:0000256" key="5">
    <source>
        <dbReference type="PROSITE-ProRule" id="PRU01331"/>
    </source>
</evidence>
<evidence type="ECO:0000256" key="4">
    <source>
        <dbReference type="ARBA" id="ARBA00022840"/>
    </source>
</evidence>
<evidence type="ECO:0000313" key="9">
    <source>
        <dbReference type="Proteomes" id="UP000002218"/>
    </source>
</evidence>
<dbReference type="Gene3D" id="3.30.590.10">
    <property type="entry name" value="Glutamine synthetase/guanido kinase, catalytic domain"/>
    <property type="match status" value="1"/>
</dbReference>
<dbReference type="KEGG" id="nml:Namu_0173"/>
<dbReference type="FunCoup" id="C8XJ19">
    <property type="interactions" value="161"/>
</dbReference>
<evidence type="ECO:0000259" key="7">
    <source>
        <dbReference type="PROSITE" id="PS51987"/>
    </source>
</evidence>
<dbReference type="InParanoid" id="C8XJ19"/>
<reference evidence="9" key="1">
    <citation type="submission" date="2009-09" db="EMBL/GenBank/DDBJ databases">
        <title>The complete genome of Nakamurella multipartita DSM 44233.</title>
        <authorList>
            <consortium name="US DOE Joint Genome Institute (JGI-PGF)"/>
            <person name="Lucas S."/>
            <person name="Copeland A."/>
            <person name="Lapidus A."/>
            <person name="Glavina del Rio T."/>
            <person name="Dalin E."/>
            <person name="Tice H."/>
            <person name="Bruce D."/>
            <person name="Goodwin L."/>
            <person name="Pitluck S."/>
            <person name="Kyrpides N."/>
            <person name="Mavromatis K."/>
            <person name="Ivanova N."/>
            <person name="Ovchinnikova G."/>
            <person name="Sims D."/>
            <person name="Meincke L."/>
            <person name="Brettin T."/>
            <person name="Detter J.C."/>
            <person name="Han C."/>
            <person name="Larimer F."/>
            <person name="Land M."/>
            <person name="Hauser L."/>
            <person name="Markowitz V."/>
            <person name="Cheng J.-F."/>
            <person name="Hugenholtz P."/>
            <person name="Woyke T."/>
            <person name="Wu D."/>
            <person name="Klenk H.-P."/>
            <person name="Eisen J.A."/>
        </authorList>
    </citation>
    <scope>NUCLEOTIDE SEQUENCE [LARGE SCALE GENOMIC DNA]</scope>
    <source>
        <strain evidence="9">ATCC 700099 / DSM 44233 / CIP 104796 / JCM 9543 / NBRC 105858 / Y-104</strain>
    </source>
</reference>
<evidence type="ECO:0000256" key="2">
    <source>
        <dbReference type="ARBA" id="ARBA00022598"/>
    </source>
</evidence>
<dbReference type="SMART" id="SM01230">
    <property type="entry name" value="Gln-synt_C"/>
    <property type="match status" value="1"/>
</dbReference>
<dbReference type="GO" id="GO:0004356">
    <property type="term" value="F:glutamine synthetase activity"/>
    <property type="evidence" value="ECO:0007669"/>
    <property type="project" value="InterPro"/>
</dbReference>
<dbReference type="PANTHER" id="PTHR43785:SF12">
    <property type="entry name" value="TYPE-1 GLUTAMINE SYNTHETASE 2"/>
    <property type="match status" value="1"/>
</dbReference>
<evidence type="ECO:0000256" key="1">
    <source>
        <dbReference type="ARBA" id="ARBA00009897"/>
    </source>
</evidence>
<dbReference type="eggNOG" id="COG0174">
    <property type="taxonomic scope" value="Bacteria"/>
</dbReference>
<comment type="similarity">
    <text evidence="1 5 6">Belongs to the glutamine synthetase family.</text>
</comment>
<name>C8XJ19_NAKMY</name>
<dbReference type="AlphaFoldDB" id="C8XJ19"/>
<dbReference type="InterPro" id="IPR014746">
    <property type="entry name" value="Gln_synth/guanido_kin_cat_dom"/>
</dbReference>
<evidence type="ECO:0000256" key="6">
    <source>
        <dbReference type="RuleBase" id="RU000384"/>
    </source>
</evidence>
<feature type="domain" description="GS catalytic" evidence="7">
    <location>
        <begin position="119"/>
        <end position="452"/>
    </location>
</feature>
<keyword evidence="2" id="KW-0436">Ligase</keyword>
<reference evidence="8 9" key="2">
    <citation type="journal article" date="2010" name="Stand. Genomic Sci.">
        <title>Complete genome sequence of Nakamurella multipartita type strain (Y-104).</title>
        <authorList>
            <person name="Tice H."/>
            <person name="Mayilraj S."/>
            <person name="Sims D."/>
            <person name="Lapidus A."/>
            <person name="Nolan M."/>
            <person name="Lucas S."/>
            <person name="Glavina Del Rio T."/>
            <person name="Copeland A."/>
            <person name="Cheng J.F."/>
            <person name="Meincke L."/>
            <person name="Bruce D."/>
            <person name="Goodwin L."/>
            <person name="Pitluck S."/>
            <person name="Ivanova N."/>
            <person name="Mavromatis K."/>
            <person name="Ovchinnikova G."/>
            <person name="Pati A."/>
            <person name="Chen A."/>
            <person name="Palaniappan K."/>
            <person name="Land M."/>
            <person name="Hauser L."/>
            <person name="Chang Y.J."/>
            <person name="Jeffries C.D."/>
            <person name="Detter J.C."/>
            <person name="Brettin T."/>
            <person name="Rohde M."/>
            <person name="Goker M."/>
            <person name="Bristow J."/>
            <person name="Eisen J.A."/>
            <person name="Markowitz V."/>
            <person name="Hugenholtz P."/>
            <person name="Kyrpides N.C."/>
            <person name="Klenk H.P."/>
            <person name="Chen F."/>
        </authorList>
    </citation>
    <scope>NUCLEOTIDE SEQUENCE [LARGE SCALE GENOMIC DNA]</scope>
    <source>
        <strain evidence="9">ATCC 700099 / DSM 44233 / CIP 104796 / JCM 9543 / NBRC 105858 / Y-104</strain>
    </source>
</reference>
<proteinExistence type="inferred from homology"/>
<dbReference type="GO" id="GO:0005524">
    <property type="term" value="F:ATP binding"/>
    <property type="evidence" value="ECO:0007669"/>
    <property type="project" value="UniProtKB-KW"/>
</dbReference>
<dbReference type="STRING" id="479431.Namu_0173"/>
<dbReference type="RefSeq" id="WP_012814081.1">
    <property type="nucleotide sequence ID" value="NC_013235.1"/>
</dbReference>
<dbReference type="Pfam" id="PF00120">
    <property type="entry name" value="Gln-synt_C"/>
    <property type="match status" value="1"/>
</dbReference>
<dbReference type="OrthoDB" id="3277468at2"/>
<protein>
    <submittedName>
        <fullName evidence="8">Glutamine synthetase catalytic region</fullName>
    </submittedName>
</protein>
<dbReference type="InterPro" id="IPR008147">
    <property type="entry name" value="Gln_synt_N"/>
</dbReference>
<dbReference type="Proteomes" id="UP000002218">
    <property type="component" value="Chromosome"/>
</dbReference>
<dbReference type="PANTHER" id="PTHR43785">
    <property type="entry name" value="GAMMA-GLUTAMYLPUTRESCINE SYNTHETASE"/>
    <property type="match status" value="1"/>
</dbReference>
<dbReference type="SUPFAM" id="SSF55931">
    <property type="entry name" value="Glutamine synthetase/guanido kinase"/>
    <property type="match status" value="1"/>
</dbReference>
<dbReference type="EMBL" id="CP001737">
    <property type="protein sequence ID" value="ACV76606.1"/>
    <property type="molecule type" value="Genomic_DNA"/>
</dbReference>
<evidence type="ECO:0000313" key="8">
    <source>
        <dbReference type="EMBL" id="ACV76606.1"/>
    </source>
</evidence>
<dbReference type="HOGENOM" id="CLU_017290_6_0_11"/>
<keyword evidence="4" id="KW-0067">ATP-binding</keyword>
<dbReference type="PROSITE" id="PS51987">
    <property type="entry name" value="GS_CATALYTIC"/>
    <property type="match status" value="1"/>
</dbReference>
<dbReference type="InterPro" id="IPR008146">
    <property type="entry name" value="Gln_synth_cat_dom"/>
</dbReference>
<keyword evidence="9" id="KW-1185">Reference proteome</keyword>